<evidence type="ECO:0000313" key="2">
    <source>
        <dbReference type="Proteomes" id="UP000247515"/>
    </source>
</evidence>
<evidence type="ECO:0000313" key="1">
    <source>
        <dbReference type="EMBL" id="PXX14548.1"/>
    </source>
</evidence>
<dbReference type="Proteomes" id="UP000247515">
    <property type="component" value="Unassembled WGS sequence"/>
</dbReference>
<keyword evidence="2" id="KW-1185">Reference proteome</keyword>
<reference evidence="1 2" key="1">
    <citation type="submission" date="2018-05" db="EMBL/GenBank/DDBJ databases">
        <title>Genomic Encyclopedia of Type Strains, Phase IV (KMG-V): Genome sequencing to study the core and pangenomes of soil and plant-associated prokaryotes.</title>
        <authorList>
            <person name="Whitman W."/>
        </authorList>
    </citation>
    <scope>NUCLEOTIDE SEQUENCE [LARGE SCALE GENOMIC DNA]</scope>
    <source>
        <strain evidence="1 2">SIr-6563</strain>
    </source>
</reference>
<sequence length="192" mass="21087">MNTHRDIKICTKSSSGLRDILFAHVSPNGRRVTFGFTDKAFVVPNVFFDSEHVHLEKIHGAQSVRNPHFTLHDGTHFHLKSTNGTVLLEGLVWSSPAPGEECSPWLRFVSNPVSHLKQFKGIPHGRQVDMMILQGASDDHSIAIDVDFVSEAPSAGSAKPYHRYIAAGQITIRLAARAVPAQEATLGYKILG</sequence>
<dbReference type="EMBL" id="QJJV01000012">
    <property type="protein sequence ID" value="PXX14548.1"/>
    <property type="molecule type" value="Genomic_DNA"/>
</dbReference>
<comment type="caution">
    <text evidence="1">The sequence shown here is derived from an EMBL/GenBank/DDBJ whole genome shotgun (WGS) entry which is preliminary data.</text>
</comment>
<name>A0ABX5MN16_9BURK</name>
<gene>
    <name evidence="1" type="ORF">C7400_112160</name>
</gene>
<protein>
    <submittedName>
        <fullName evidence="1">Uncharacterized protein</fullName>
    </submittedName>
</protein>
<dbReference type="RefSeq" id="WP_146230019.1">
    <property type="nucleotide sequence ID" value="NZ_QJJV01000012.1"/>
</dbReference>
<proteinExistence type="predicted"/>
<organism evidence="1 2">
    <name type="scientific">Paraburkholderia tropica</name>
    <dbReference type="NCBI Taxonomy" id="92647"/>
    <lineage>
        <taxon>Bacteria</taxon>
        <taxon>Pseudomonadati</taxon>
        <taxon>Pseudomonadota</taxon>
        <taxon>Betaproteobacteria</taxon>
        <taxon>Burkholderiales</taxon>
        <taxon>Burkholderiaceae</taxon>
        <taxon>Paraburkholderia</taxon>
    </lineage>
</organism>
<accession>A0ABX5MN16</accession>